<feature type="region of interest" description="Disordered" evidence="7">
    <location>
        <begin position="1"/>
        <end position="24"/>
    </location>
</feature>
<feature type="transmembrane region" description="Helical" evidence="8">
    <location>
        <begin position="130"/>
        <end position="149"/>
    </location>
</feature>
<evidence type="ECO:0000256" key="8">
    <source>
        <dbReference type="SAM" id="Phobius"/>
    </source>
</evidence>
<dbReference type="Proteomes" id="UP001500653">
    <property type="component" value="Unassembled WGS sequence"/>
</dbReference>
<keyword evidence="4 8" id="KW-0812">Transmembrane</keyword>
<sequence>MGELMTQLRTEDAGSGRAGDPSGTRSRLDRFFKISDRGSTISRELRGGLTTFVAMAYIVILNPLILGSSADITGRELSTAELTTATAFTAAFATILMGVVGNAPLALASGLGVNAIVAFTIAPTMTWEQAFGLVVLEGICIIIMAASGLRQKIIDAIPDALKTSLTVGIGLYIALIGLVQAGFVTRNPDSANTTVPVGMGNGGTLQGWPIAVFCVTLLLMVVLVARKVSGAILISIATGTVLGVVVNYAFGLTQQDWGLIQPNLPDNVVAAPDFGLFGDIDLFGGFAAAGGIAATMFLFTLVLSGFFDAMGTITSVSNQAGLVSDGKVIGMGRILTSDGIAAAAGGVTGSSPNTVFIESAAGVGEGSRTGLSSVLTGGLFLVALLFTPFVSVVPAQAAAPALVIVGGMMMAQCTKLPWDDPDYTIPMFVTIALIPYTYVITNGVGAGIIAFAVIKLARGKVREIGWLVGILAIVFAIYFGIDAIEILFA</sequence>
<gene>
    <name evidence="9" type="ORF">GCM10009676_15240</name>
</gene>
<feature type="transmembrane region" description="Helical" evidence="8">
    <location>
        <begin position="425"/>
        <end position="454"/>
    </location>
</feature>
<feature type="transmembrane region" description="Helical" evidence="8">
    <location>
        <begin position="47"/>
        <end position="70"/>
    </location>
</feature>
<protein>
    <submittedName>
        <fullName evidence="9">NCS2 family permease</fullName>
    </submittedName>
</protein>
<evidence type="ECO:0000313" key="9">
    <source>
        <dbReference type="EMBL" id="GAA1232920.1"/>
    </source>
</evidence>
<name>A0ABN1W522_9PSEU</name>
<feature type="transmembrane region" description="Helical" evidence="8">
    <location>
        <begin position="205"/>
        <end position="224"/>
    </location>
</feature>
<proteinExistence type="inferred from homology"/>
<evidence type="ECO:0000256" key="5">
    <source>
        <dbReference type="ARBA" id="ARBA00022989"/>
    </source>
</evidence>
<dbReference type="InterPro" id="IPR045018">
    <property type="entry name" value="Azg-like"/>
</dbReference>
<reference evidence="9 10" key="1">
    <citation type="journal article" date="2019" name="Int. J. Syst. Evol. Microbiol.">
        <title>The Global Catalogue of Microorganisms (GCM) 10K type strain sequencing project: providing services to taxonomists for standard genome sequencing and annotation.</title>
        <authorList>
            <consortium name="The Broad Institute Genomics Platform"/>
            <consortium name="The Broad Institute Genome Sequencing Center for Infectious Disease"/>
            <person name="Wu L."/>
            <person name="Ma J."/>
        </authorList>
    </citation>
    <scope>NUCLEOTIDE SEQUENCE [LARGE SCALE GENOMIC DNA]</scope>
    <source>
        <strain evidence="9 10">JCM 13023</strain>
    </source>
</reference>
<feature type="transmembrane region" description="Helical" evidence="8">
    <location>
        <begin position="231"/>
        <end position="250"/>
    </location>
</feature>
<dbReference type="Pfam" id="PF00860">
    <property type="entry name" value="Xan_ur_permease"/>
    <property type="match status" value="1"/>
</dbReference>
<dbReference type="InterPro" id="IPR006043">
    <property type="entry name" value="NCS2"/>
</dbReference>
<keyword evidence="3" id="KW-0813">Transport</keyword>
<feature type="transmembrane region" description="Helical" evidence="8">
    <location>
        <begin position="378"/>
        <end position="405"/>
    </location>
</feature>
<keyword evidence="6 8" id="KW-0472">Membrane</keyword>
<dbReference type="EMBL" id="BAAALN010000005">
    <property type="protein sequence ID" value="GAA1232920.1"/>
    <property type="molecule type" value="Genomic_DNA"/>
</dbReference>
<evidence type="ECO:0000256" key="7">
    <source>
        <dbReference type="SAM" id="MobiDB-lite"/>
    </source>
</evidence>
<feature type="transmembrane region" description="Helical" evidence="8">
    <location>
        <begin position="466"/>
        <end position="488"/>
    </location>
</feature>
<feature type="transmembrane region" description="Helical" evidence="8">
    <location>
        <begin position="82"/>
        <end position="100"/>
    </location>
</feature>
<feature type="transmembrane region" description="Helical" evidence="8">
    <location>
        <begin position="105"/>
        <end position="124"/>
    </location>
</feature>
<feature type="transmembrane region" description="Helical" evidence="8">
    <location>
        <begin position="161"/>
        <end position="185"/>
    </location>
</feature>
<feature type="transmembrane region" description="Helical" evidence="8">
    <location>
        <begin position="282"/>
        <end position="307"/>
    </location>
</feature>
<evidence type="ECO:0000256" key="2">
    <source>
        <dbReference type="ARBA" id="ARBA00005697"/>
    </source>
</evidence>
<evidence type="ECO:0000256" key="3">
    <source>
        <dbReference type="ARBA" id="ARBA00022448"/>
    </source>
</evidence>
<dbReference type="PANTHER" id="PTHR43337:SF1">
    <property type="entry name" value="XANTHINE_URACIL PERMEASE C887.17-RELATED"/>
    <property type="match status" value="1"/>
</dbReference>
<dbReference type="PANTHER" id="PTHR43337">
    <property type="entry name" value="XANTHINE/URACIL PERMEASE C887.17-RELATED"/>
    <property type="match status" value="1"/>
</dbReference>
<evidence type="ECO:0000313" key="10">
    <source>
        <dbReference type="Proteomes" id="UP001500653"/>
    </source>
</evidence>
<comment type="caution">
    <text evidence="9">The sequence shown here is derived from an EMBL/GenBank/DDBJ whole genome shotgun (WGS) entry which is preliminary data.</text>
</comment>
<keyword evidence="10" id="KW-1185">Reference proteome</keyword>
<comment type="similarity">
    <text evidence="2">Belongs to the nucleobase:cation symporter-2 (NCS2) (TC 2.A.40) family. Azg-like subfamily.</text>
</comment>
<comment type="subcellular location">
    <subcellularLocation>
        <location evidence="1">Endomembrane system</location>
        <topology evidence="1">Multi-pass membrane protein</topology>
    </subcellularLocation>
</comment>
<evidence type="ECO:0000256" key="1">
    <source>
        <dbReference type="ARBA" id="ARBA00004127"/>
    </source>
</evidence>
<evidence type="ECO:0000256" key="6">
    <source>
        <dbReference type="ARBA" id="ARBA00023136"/>
    </source>
</evidence>
<evidence type="ECO:0000256" key="4">
    <source>
        <dbReference type="ARBA" id="ARBA00022692"/>
    </source>
</evidence>
<keyword evidence="5 8" id="KW-1133">Transmembrane helix</keyword>
<accession>A0ABN1W522</accession>
<organism evidence="9 10">
    <name type="scientific">Prauserella halophila</name>
    <dbReference type="NCBI Taxonomy" id="185641"/>
    <lineage>
        <taxon>Bacteria</taxon>
        <taxon>Bacillati</taxon>
        <taxon>Actinomycetota</taxon>
        <taxon>Actinomycetes</taxon>
        <taxon>Pseudonocardiales</taxon>
        <taxon>Pseudonocardiaceae</taxon>
        <taxon>Prauserella</taxon>
    </lineage>
</organism>